<protein>
    <submittedName>
        <fullName evidence="2">Response regulator for chemotaxis</fullName>
    </submittedName>
</protein>
<name>W4S0I4_9XANT</name>
<dbReference type="InterPro" id="IPR000780">
    <property type="entry name" value="CheR_MeTrfase"/>
</dbReference>
<reference evidence="2 3" key="1">
    <citation type="submission" date="2014-01" db="EMBL/GenBank/DDBJ databases">
        <title>Genome sequence and analysis of Xanthomonas arboricola pv. pruni.</title>
        <authorList>
            <person name="Fujikawa T."/>
            <person name="Nakazono-Nagaoka E."/>
        </authorList>
    </citation>
    <scope>NUCLEOTIDE SEQUENCE [LARGE SCALE GENOMIC DNA]</scope>
    <source>
        <strain evidence="3">MAFF 311562</strain>
    </source>
</reference>
<dbReference type="EMBL" id="BAVB01000239">
    <property type="protein sequence ID" value="GAE50125.1"/>
    <property type="molecule type" value="Genomic_DNA"/>
</dbReference>
<comment type="caution">
    <text evidence="2">The sequence shown here is derived from an EMBL/GenBank/DDBJ whole genome shotgun (WGS) entry which is preliminary data.</text>
</comment>
<evidence type="ECO:0000313" key="2">
    <source>
        <dbReference type="EMBL" id="GAE50125.1"/>
    </source>
</evidence>
<dbReference type="InterPro" id="IPR029063">
    <property type="entry name" value="SAM-dependent_MTases_sf"/>
</dbReference>
<dbReference type="Pfam" id="PF01739">
    <property type="entry name" value="CheR"/>
    <property type="match status" value="1"/>
</dbReference>
<sequence length="88" mass="10041">MLVERRLRDRVKFVHANLNTALPMLGSFDAIFLRNVMIYFNGQTKREVILRVLSNLKSGGYFCIGHSESLSELDIDLVQVAPSIFRKA</sequence>
<dbReference type="InterPro" id="IPR050903">
    <property type="entry name" value="Bact_Chemotaxis_MeTrfase"/>
</dbReference>
<gene>
    <name evidence="2" type="ORF">XPU_1657</name>
</gene>
<dbReference type="PRINTS" id="PR00996">
    <property type="entry name" value="CHERMTFRASE"/>
</dbReference>
<dbReference type="Proteomes" id="UP000019143">
    <property type="component" value="Unassembled WGS sequence"/>
</dbReference>
<dbReference type="AlphaFoldDB" id="W4S0I4"/>
<evidence type="ECO:0000259" key="1">
    <source>
        <dbReference type="PROSITE" id="PS50123"/>
    </source>
</evidence>
<feature type="domain" description="CheR-type methyltransferase" evidence="1">
    <location>
        <begin position="1"/>
        <end position="88"/>
    </location>
</feature>
<dbReference type="Gene3D" id="3.40.50.150">
    <property type="entry name" value="Vaccinia Virus protein VP39"/>
    <property type="match status" value="1"/>
</dbReference>
<dbReference type="CDD" id="cd02440">
    <property type="entry name" value="AdoMet_MTases"/>
    <property type="match status" value="1"/>
</dbReference>
<dbReference type="PROSITE" id="PS50123">
    <property type="entry name" value="CHER"/>
    <property type="match status" value="1"/>
</dbReference>
<dbReference type="PANTHER" id="PTHR24422:SF26">
    <property type="entry name" value="CHEMOTAXIS PROTEIN METHYLTRANSFERASE"/>
    <property type="match status" value="1"/>
</dbReference>
<evidence type="ECO:0000313" key="3">
    <source>
        <dbReference type="Proteomes" id="UP000019143"/>
    </source>
</evidence>
<dbReference type="SUPFAM" id="SSF53335">
    <property type="entry name" value="S-adenosyl-L-methionine-dependent methyltransferases"/>
    <property type="match status" value="1"/>
</dbReference>
<organism evidence="2 3">
    <name type="scientific">Xanthomonas arboricola pv. pruni str. MAFF 311562</name>
    <dbReference type="NCBI Taxonomy" id="1414836"/>
    <lineage>
        <taxon>Bacteria</taxon>
        <taxon>Pseudomonadati</taxon>
        <taxon>Pseudomonadota</taxon>
        <taxon>Gammaproteobacteria</taxon>
        <taxon>Lysobacterales</taxon>
        <taxon>Lysobacteraceae</taxon>
        <taxon>Xanthomonas</taxon>
    </lineage>
</organism>
<proteinExistence type="predicted"/>
<accession>W4S0I4</accession>
<dbReference type="InterPro" id="IPR022642">
    <property type="entry name" value="CheR_C"/>
</dbReference>
<dbReference type="PANTHER" id="PTHR24422">
    <property type="entry name" value="CHEMOTAXIS PROTEIN METHYLTRANSFERASE"/>
    <property type="match status" value="1"/>
</dbReference>
<dbReference type="GO" id="GO:0008757">
    <property type="term" value="F:S-adenosylmethionine-dependent methyltransferase activity"/>
    <property type="evidence" value="ECO:0007669"/>
    <property type="project" value="InterPro"/>
</dbReference>